<feature type="domain" description="HTH IS21-type" evidence="5">
    <location>
        <begin position="5"/>
        <end position="70"/>
    </location>
</feature>
<evidence type="ECO:0000259" key="5">
    <source>
        <dbReference type="PROSITE" id="PS50531"/>
    </source>
</evidence>
<name>A0A9X4MRJ8_STRSU</name>
<dbReference type="Proteomes" id="UP001152877">
    <property type="component" value="Unassembled WGS sequence"/>
</dbReference>
<dbReference type="SUPFAM" id="SSF46689">
    <property type="entry name" value="Homeodomain-like"/>
    <property type="match status" value="1"/>
</dbReference>
<dbReference type="Gene3D" id="1.10.10.60">
    <property type="entry name" value="Homeodomain-like"/>
    <property type="match status" value="1"/>
</dbReference>
<dbReference type="InterPro" id="IPR001584">
    <property type="entry name" value="Integrase_cat-core"/>
</dbReference>
<dbReference type="PANTHER" id="PTHR35004">
    <property type="entry name" value="TRANSPOSASE RV3428C-RELATED"/>
    <property type="match status" value="1"/>
</dbReference>
<dbReference type="GO" id="GO:0000150">
    <property type="term" value="F:DNA strand exchange activity"/>
    <property type="evidence" value="ECO:0007669"/>
    <property type="project" value="InterPro"/>
</dbReference>
<comment type="caution">
    <text evidence="7">The sequence shown here is derived from an EMBL/GenBank/DDBJ whole genome shotgun (WGS) entry which is preliminary data.</text>
</comment>
<dbReference type="PROSITE" id="PS50531">
    <property type="entry name" value="HTH_IS21"/>
    <property type="match status" value="1"/>
</dbReference>
<dbReference type="Pfam" id="PF02796">
    <property type="entry name" value="HTH_7"/>
    <property type="match status" value="1"/>
</dbReference>
<gene>
    <name evidence="7" type="primary">istA</name>
    <name evidence="7" type="ORF">NOL11_11120</name>
</gene>
<dbReference type="GO" id="GO:0032196">
    <property type="term" value="P:transposition"/>
    <property type="evidence" value="ECO:0007669"/>
    <property type="project" value="UniProtKB-KW"/>
</dbReference>
<dbReference type="InterPro" id="IPR012337">
    <property type="entry name" value="RNaseH-like_sf"/>
</dbReference>
<protein>
    <submittedName>
        <fullName evidence="7">IS21 family transposase</fullName>
    </submittedName>
</protein>
<dbReference type="InterPro" id="IPR036397">
    <property type="entry name" value="RNaseH_sf"/>
</dbReference>
<dbReference type="AlphaFoldDB" id="A0A9X4MRJ8"/>
<dbReference type="PANTHER" id="PTHR35004:SF6">
    <property type="entry name" value="TRANSPOSASE"/>
    <property type="match status" value="1"/>
</dbReference>
<evidence type="ECO:0000256" key="2">
    <source>
        <dbReference type="ARBA" id="ARBA00022578"/>
    </source>
</evidence>
<dbReference type="PROSITE" id="PS50994">
    <property type="entry name" value="INTEGRASE"/>
    <property type="match status" value="1"/>
</dbReference>
<dbReference type="InterPro" id="IPR006120">
    <property type="entry name" value="Resolvase_HTH_dom"/>
</dbReference>
<dbReference type="GO" id="GO:0015074">
    <property type="term" value="P:DNA integration"/>
    <property type="evidence" value="ECO:0007669"/>
    <property type="project" value="InterPro"/>
</dbReference>
<dbReference type="Gene3D" id="3.30.420.10">
    <property type="entry name" value="Ribonuclease H-like superfamily/Ribonuclease H"/>
    <property type="match status" value="1"/>
</dbReference>
<dbReference type="NCBIfam" id="NF033546">
    <property type="entry name" value="transpos_IS21"/>
    <property type="match status" value="1"/>
</dbReference>
<organism evidence="7 8">
    <name type="scientific">Streptococcus suis</name>
    <dbReference type="NCBI Taxonomy" id="1307"/>
    <lineage>
        <taxon>Bacteria</taxon>
        <taxon>Bacillati</taxon>
        <taxon>Bacillota</taxon>
        <taxon>Bacilli</taxon>
        <taxon>Lactobacillales</taxon>
        <taxon>Streptococcaceae</taxon>
        <taxon>Streptococcus</taxon>
    </lineage>
</organism>
<evidence type="ECO:0000256" key="4">
    <source>
        <dbReference type="ARBA" id="ARBA00023172"/>
    </source>
</evidence>
<evidence type="ECO:0000313" key="8">
    <source>
        <dbReference type="Proteomes" id="UP001152877"/>
    </source>
</evidence>
<evidence type="ECO:0000256" key="3">
    <source>
        <dbReference type="ARBA" id="ARBA00023125"/>
    </source>
</evidence>
<dbReference type="InterPro" id="IPR017894">
    <property type="entry name" value="HTH_IS21_transposase_type"/>
</dbReference>
<evidence type="ECO:0000259" key="6">
    <source>
        <dbReference type="PROSITE" id="PS50994"/>
    </source>
</evidence>
<dbReference type="SUPFAM" id="SSF53098">
    <property type="entry name" value="Ribonuclease H-like"/>
    <property type="match status" value="1"/>
</dbReference>
<evidence type="ECO:0000313" key="7">
    <source>
        <dbReference type="EMBL" id="MDG4517498.1"/>
    </source>
</evidence>
<keyword evidence="2" id="KW-0815">Transposition</keyword>
<dbReference type="InterPro" id="IPR009057">
    <property type="entry name" value="Homeodomain-like_sf"/>
</dbReference>
<evidence type="ECO:0000256" key="1">
    <source>
        <dbReference type="ARBA" id="ARBA00009277"/>
    </source>
</evidence>
<dbReference type="Pfam" id="PF00665">
    <property type="entry name" value="rve"/>
    <property type="match status" value="1"/>
</dbReference>
<keyword evidence="4" id="KW-0233">DNA recombination</keyword>
<keyword evidence="3" id="KW-0238">DNA-binding</keyword>
<accession>A0A9X4MRJ8</accession>
<dbReference type="EMBL" id="JANFMI010000073">
    <property type="protein sequence ID" value="MDG4517498.1"/>
    <property type="molecule type" value="Genomic_DNA"/>
</dbReference>
<proteinExistence type="inferred from homology"/>
<sequence>MEKLLLYLQVHQLKEQGFKVAAIARKLDLSRNTVYKYLDMTFEEASDWVNSLGNRSKKLNPYRDRILSWLHEHPDLSSSQVEDWLKEKYPSIKIGGSTVRSYVSELREIYHIPKIVHIRDHEAVEELPMGQQAQVDWGEVTVKNMEKKDVRLYFITFVLSHSRFKYVEWQSRPFTTRDAIRCHENAFVFFGGMPEELVYDQDHLITVSENAGDIILTSEFQSYKQERGFRLYLCRKADPQSKGKIENVVKFVKRNFAKHRVFSNIDAWNERSLAWLSRTGNYNVHHTTKKRPVEVHALEKQHLKPVSPLLSFESNRGSSITRTVHKDNVIKYKSNRYSLPLGTYRPRGENQVFIEIHEEELIVRATPQGEVLARHRLCHGKGELIKSRQHSRDRSKGIHAYKETIIRQFHDQEKAMLFIHEISVRYPRYVRDHLQIVQYAITHFQPDIEEALDVCVKDHLWSANDLRGVAQHLSRLKDTKPSSEPRFDQAIPSNFRNLSALQATSPTREMDKYLKILGGI</sequence>
<feature type="domain" description="Integrase catalytic" evidence="6">
    <location>
        <begin position="124"/>
        <end position="300"/>
    </location>
</feature>
<reference evidence="7" key="1">
    <citation type="submission" date="2022-07" db="EMBL/GenBank/DDBJ databases">
        <title>Whole Genome Sequencing of Streptococcus suis.</title>
        <authorList>
            <person name="Dai X."/>
            <person name="Huang J."/>
            <person name="Wang L."/>
        </authorList>
    </citation>
    <scope>NUCLEOTIDE SEQUENCE</scope>
    <source>
        <strain evidence="7">HDJ11</strain>
    </source>
</reference>
<comment type="similarity">
    <text evidence="1">Belongs to the transposase IS21/IS408/IS1162 family.</text>
</comment>
<dbReference type="GO" id="GO:0003677">
    <property type="term" value="F:DNA binding"/>
    <property type="evidence" value="ECO:0007669"/>
    <property type="project" value="UniProtKB-KW"/>
</dbReference>